<dbReference type="PANTHER" id="PTHR30204">
    <property type="entry name" value="REDOX-CYCLING DRUG-SENSING TRANSCRIPTIONAL ACTIVATOR SOXR"/>
    <property type="match status" value="1"/>
</dbReference>
<dbReference type="InterPro" id="IPR029442">
    <property type="entry name" value="GyrI-like"/>
</dbReference>
<dbReference type="AlphaFoldDB" id="A0A1I1NM40"/>
<dbReference type="OrthoDB" id="7849865at2"/>
<name>A0A1I1NM40_9ACTN</name>
<dbReference type="Gene3D" id="1.10.1660.10">
    <property type="match status" value="1"/>
</dbReference>
<dbReference type="Pfam" id="PF13411">
    <property type="entry name" value="MerR_1"/>
    <property type="match status" value="1"/>
</dbReference>
<dbReference type="STRING" id="574651.SAMN04487968_11828"/>
<keyword evidence="4" id="KW-1185">Reference proteome</keyword>
<feature type="domain" description="HTH merR-type" evidence="2">
    <location>
        <begin position="6"/>
        <end position="76"/>
    </location>
</feature>
<dbReference type="InterPro" id="IPR047057">
    <property type="entry name" value="MerR_fam"/>
</dbReference>
<dbReference type="InterPro" id="IPR009061">
    <property type="entry name" value="DNA-bd_dom_put_sf"/>
</dbReference>
<dbReference type="Pfam" id="PF06445">
    <property type="entry name" value="GyrI-like"/>
    <property type="match status" value="1"/>
</dbReference>
<dbReference type="Gene3D" id="3.20.80.10">
    <property type="entry name" value="Regulatory factor, effector binding domain"/>
    <property type="match status" value="1"/>
</dbReference>
<keyword evidence="1 3" id="KW-0238">DNA-binding</keyword>
<evidence type="ECO:0000313" key="4">
    <source>
        <dbReference type="Proteomes" id="UP000198832"/>
    </source>
</evidence>
<sequence length="270" mass="29740">MPMDGLLSIGDFSRMTFLSVKTLRHYHEVGLLEPARIDDSSGYRYYRLDQVGTAQLIRRFRSLDLPVDQVRAVLTAPDDESRNRVIVAHLERMSTQLAETQARVESLQRLLTTPTQLSVSYRDEPAVTALAVVETVDAAEWVPWWLGAFTELHQALRASGLSRTGPDGAIFPTEAFTDERGELVAFVPIPAEAVPAVAGRVQVVTVPGARVAVTSYDGPLVDLDQAYSAVGAWVWEQARSSDGPVRERYLPTGDPDDLIAHVTEVCWPVA</sequence>
<dbReference type="InterPro" id="IPR011256">
    <property type="entry name" value="Reg_factor_effector_dom_sf"/>
</dbReference>
<gene>
    <name evidence="3" type="ORF">SAMN04487968_11828</name>
</gene>
<proteinExistence type="predicted"/>
<dbReference type="SUPFAM" id="SSF55136">
    <property type="entry name" value="Probable bacterial effector-binding domain"/>
    <property type="match status" value="1"/>
</dbReference>
<dbReference type="PANTHER" id="PTHR30204:SF97">
    <property type="entry name" value="MERR FAMILY REGULATORY PROTEIN"/>
    <property type="match status" value="1"/>
</dbReference>
<protein>
    <submittedName>
        <fullName evidence="3">DNA-binding transcriptional regulator, MerR family</fullName>
    </submittedName>
</protein>
<dbReference type="SUPFAM" id="SSF46955">
    <property type="entry name" value="Putative DNA-binding domain"/>
    <property type="match status" value="1"/>
</dbReference>
<dbReference type="PROSITE" id="PS50937">
    <property type="entry name" value="HTH_MERR_2"/>
    <property type="match status" value="1"/>
</dbReference>
<dbReference type="InterPro" id="IPR000551">
    <property type="entry name" value="MerR-type_HTH_dom"/>
</dbReference>
<dbReference type="SMART" id="SM00871">
    <property type="entry name" value="AraC_E_bind"/>
    <property type="match status" value="1"/>
</dbReference>
<evidence type="ECO:0000259" key="2">
    <source>
        <dbReference type="PROSITE" id="PS50937"/>
    </source>
</evidence>
<reference evidence="3 4" key="1">
    <citation type="submission" date="2016-10" db="EMBL/GenBank/DDBJ databases">
        <authorList>
            <person name="de Groot N.N."/>
        </authorList>
    </citation>
    <scope>NUCLEOTIDE SEQUENCE [LARGE SCALE GENOMIC DNA]</scope>
    <source>
        <strain evidence="3 4">CGMCC 1.7056</strain>
    </source>
</reference>
<accession>A0A1I1NM40</accession>
<evidence type="ECO:0000256" key="1">
    <source>
        <dbReference type="ARBA" id="ARBA00023125"/>
    </source>
</evidence>
<dbReference type="CDD" id="cd01107">
    <property type="entry name" value="HTH_BmrR"/>
    <property type="match status" value="1"/>
</dbReference>
<dbReference type="EMBL" id="FOLB01000018">
    <property type="protein sequence ID" value="SFC98496.1"/>
    <property type="molecule type" value="Genomic_DNA"/>
</dbReference>
<dbReference type="GO" id="GO:0003700">
    <property type="term" value="F:DNA-binding transcription factor activity"/>
    <property type="evidence" value="ECO:0007669"/>
    <property type="project" value="InterPro"/>
</dbReference>
<dbReference type="SMART" id="SM00422">
    <property type="entry name" value="HTH_MERR"/>
    <property type="match status" value="1"/>
</dbReference>
<dbReference type="GO" id="GO:0003677">
    <property type="term" value="F:DNA binding"/>
    <property type="evidence" value="ECO:0007669"/>
    <property type="project" value="UniProtKB-KW"/>
</dbReference>
<evidence type="ECO:0000313" key="3">
    <source>
        <dbReference type="EMBL" id="SFC98496.1"/>
    </source>
</evidence>
<dbReference type="InterPro" id="IPR010499">
    <property type="entry name" value="AraC_E-bd"/>
</dbReference>
<organism evidence="3 4">
    <name type="scientific">Nocardioides terrae</name>
    <dbReference type="NCBI Taxonomy" id="574651"/>
    <lineage>
        <taxon>Bacteria</taxon>
        <taxon>Bacillati</taxon>
        <taxon>Actinomycetota</taxon>
        <taxon>Actinomycetes</taxon>
        <taxon>Propionibacteriales</taxon>
        <taxon>Nocardioidaceae</taxon>
        <taxon>Nocardioides</taxon>
    </lineage>
</organism>
<dbReference type="Proteomes" id="UP000198832">
    <property type="component" value="Unassembled WGS sequence"/>
</dbReference>